<comment type="caution">
    <text evidence="9">The sequence shown here is derived from an EMBL/GenBank/DDBJ whole genome shotgun (WGS) entry which is preliminary data.</text>
</comment>
<feature type="domain" description="ABC3 transporter permease C-terminal" evidence="7">
    <location>
        <begin position="289"/>
        <end position="404"/>
    </location>
</feature>
<dbReference type="Pfam" id="PF12704">
    <property type="entry name" value="MacB_PCD"/>
    <property type="match status" value="2"/>
</dbReference>
<feature type="domain" description="MacB-like periplasmic core" evidence="8">
    <location>
        <begin position="20"/>
        <end position="241"/>
    </location>
</feature>
<feature type="domain" description="MacB-like periplasmic core" evidence="8">
    <location>
        <begin position="469"/>
        <end position="596"/>
    </location>
</feature>
<keyword evidence="10" id="KW-1185">Reference proteome</keyword>
<evidence type="ECO:0000256" key="4">
    <source>
        <dbReference type="ARBA" id="ARBA00022989"/>
    </source>
</evidence>
<evidence type="ECO:0000256" key="6">
    <source>
        <dbReference type="SAM" id="Phobius"/>
    </source>
</evidence>
<sequence>MFKNYLITALRALQKSKISTAINVSGLAIGMACCLIIYIYIKNELSYDSFHSKADNIFRFYTIDEALGVTSNSVGITEPRMPAAAKEEIPEILNTTRMLNQGRLRMEIGDKFVYTENAKSVESTFFEIFDYKLLDPQAAKTFNYPRKAILTESMAEKIFKGDKAVGSVISINEQDWEVVGLMEDNTHHSHLKLDLLLSLYPAQADSSIAQYLDSWQGLGMVGYAELNDAASESLVEAKLKDLALKNEAPEFWIPQLQPLKSIHLKSSGILFDGYNENKGDIAYVYSLSAVALFVLLIAAFNFMNLSTAQSSSRAREVGVRKVLGAFRYDLIRQHLGESLLISIISALIAVLLVLIIAPRINLGIQTSIYDFIFNNPDIYLTIMAATLIIGLLAGLYPAFVLSRFEAVAILRGKFQTGKRGVALRKMLVVAQFAASITMIIGTIFIYRQIKFIKNKSLGFNKEQVVTFAMNDPAMTENMITFRDRLQEYDAVEAASTSSNMPGRTFGRTGITPEGAPEEEQNWIVSALSFDENYLKVMGLEMVAGRFYSPESGTDQQEGIIVNEALVSQVGWEDAIGKKLIFGNDSERTIIGVIKDFHFASMRHQIEPLIMFFNPGASSNLSLRLKGDIPTAMDKIEEEWNSIYADYPFDYKFFDQEFDNLYRSDENFSLLMANFTWLAIFIACLGLFGLSAHTAEQRRKEIGVRKVMGSSVYQIVMLLSKEFVFLIVMATSLAWPLAYFAVMSWLSDFQYRIDLLSWQNLMIFVVSGFLALLIGLLTVSYQSISAALINPVKSLRSE</sequence>
<evidence type="ECO:0000313" key="9">
    <source>
        <dbReference type="EMBL" id="MDN5217467.1"/>
    </source>
</evidence>
<protein>
    <submittedName>
        <fullName evidence="9">ABC transporter permease</fullName>
    </submittedName>
</protein>
<proteinExistence type="predicted"/>
<evidence type="ECO:0000256" key="3">
    <source>
        <dbReference type="ARBA" id="ARBA00022692"/>
    </source>
</evidence>
<name>A0ABT8LI64_9BACT</name>
<gene>
    <name evidence="9" type="ORF">QQ020_35675</name>
</gene>
<feature type="transmembrane region" description="Helical" evidence="6">
    <location>
        <begin position="339"/>
        <end position="358"/>
    </location>
</feature>
<evidence type="ECO:0000256" key="1">
    <source>
        <dbReference type="ARBA" id="ARBA00004651"/>
    </source>
</evidence>
<dbReference type="InterPro" id="IPR050250">
    <property type="entry name" value="Macrolide_Exporter_MacB"/>
</dbReference>
<keyword evidence="5 6" id="KW-0472">Membrane</keyword>
<feature type="transmembrane region" description="Helical" evidence="6">
    <location>
        <begin position="422"/>
        <end position="446"/>
    </location>
</feature>
<dbReference type="Pfam" id="PF02687">
    <property type="entry name" value="FtsX"/>
    <property type="match status" value="2"/>
</dbReference>
<feature type="transmembrane region" description="Helical" evidence="6">
    <location>
        <begin position="282"/>
        <end position="303"/>
    </location>
</feature>
<dbReference type="PANTHER" id="PTHR30572">
    <property type="entry name" value="MEMBRANE COMPONENT OF TRANSPORTER-RELATED"/>
    <property type="match status" value="1"/>
</dbReference>
<feature type="transmembrane region" description="Helical" evidence="6">
    <location>
        <begin position="378"/>
        <end position="401"/>
    </location>
</feature>
<evidence type="ECO:0000313" key="10">
    <source>
        <dbReference type="Proteomes" id="UP001172083"/>
    </source>
</evidence>
<evidence type="ECO:0000256" key="5">
    <source>
        <dbReference type="ARBA" id="ARBA00023136"/>
    </source>
</evidence>
<keyword evidence="4 6" id="KW-1133">Transmembrane helix</keyword>
<dbReference type="InterPro" id="IPR025857">
    <property type="entry name" value="MacB_PCD"/>
</dbReference>
<dbReference type="InterPro" id="IPR003838">
    <property type="entry name" value="ABC3_permease_C"/>
</dbReference>
<accession>A0ABT8LI64</accession>
<evidence type="ECO:0000256" key="2">
    <source>
        <dbReference type="ARBA" id="ARBA00022475"/>
    </source>
</evidence>
<dbReference type="EMBL" id="JAUJEB010000017">
    <property type="protein sequence ID" value="MDN5217467.1"/>
    <property type="molecule type" value="Genomic_DNA"/>
</dbReference>
<dbReference type="PROSITE" id="PS51257">
    <property type="entry name" value="PROKAR_LIPOPROTEIN"/>
    <property type="match status" value="1"/>
</dbReference>
<dbReference type="RefSeq" id="WP_346762803.1">
    <property type="nucleotide sequence ID" value="NZ_JAUJEB010000017.1"/>
</dbReference>
<feature type="transmembrane region" description="Helical" evidence="6">
    <location>
        <begin position="722"/>
        <end position="745"/>
    </location>
</feature>
<feature type="transmembrane region" description="Helical" evidence="6">
    <location>
        <begin position="667"/>
        <end position="689"/>
    </location>
</feature>
<feature type="transmembrane region" description="Helical" evidence="6">
    <location>
        <begin position="21"/>
        <end position="41"/>
    </location>
</feature>
<dbReference type="PANTHER" id="PTHR30572:SF18">
    <property type="entry name" value="ABC-TYPE MACROLIDE FAMILY EXPORT SYSTEM PERMEASE COMPONENT 2"/>
    <property type="match status" value="1"/>
</dbReference>
<feature type="transmembrane region" description="Helical" evidence="6">
    <location>
        <begin position="757"/>
        <end position="778"/>
    </location>
</feature>
<keyword evidence="3 6" id="KW-0812">Transmembrane</keyword>
<keyword evidence="2" id="KW-1003">Cell membrane</keyword>
<feature type="domain" description="ABC3 transporter permease C-terminal" evidence="7">
    <location>
        <begin position="674"/>
        <end position="786"/>
    </location>
</feature>
<evidence type="ECO:0000259" key="7">
    <source>
        <dbReference type="Pfam" id="PF02687"/>
    </source>
</evidence>
<organism evidence="9 10">
    <name type="scientific">Agaribacillus aureus</name>
    <dbReference type="NCBI Taxonomy" id="3051825"/>
    <lineage>
        <taxon>Bacteria</taxon>
        <taxon>Pseudomonadati</taxon>
        <taxon>Bacteroidota</taxon>
        <taxon>Cytophagia</taxon>
        <taxon>Cytophagales</taxon>
        <taxon>Splendidivirgaceae</taxon>
        <taxon>Agaribacillus</taxon>
    </lineage>
</organism>
<comment type="subcellular location">
    <subcellularLocation>
        <location evidence="1">Cell membrane</location>
        <topology evidence="1">Multi-pass membrane protein</topology>
    </subcellularLocation>
</comment>
<evidence type="ECO:0000259" key="8">
    <source>
        <dbReference type="Pfam" id="PF12704"/>
    </source>
</evidence>
<dbReference type="Proteomes" id="UP001172083">
    <property type="component" value="Unassembled WGS sequence"/>
</dbReference>
<reference evidence="9" key="1">
    <citation type="submission" date="2023-06" db="EMBL/GenBank/DDBJ databases">
        <title>Genomic of Agaribacillus aureum.</title>
        <authorList>
            <person name="Wang G."/>
        </authorList>
    </citation>
    <scope>NUCLEOTIDE SEQUENCE</scope>
    <source>
        <strain evidence="9">BMA12</strain>
    </source>
</reference>